<keyword evidence="2" id="KW-0251">Elongation factor</keyword>
<gene>
    <name evidence="2" type="ORF">AWB79_07443</name>
</gene>
<keyword evidence="3" id="KW-1185">Reference proteome</keyword>
<dbReference type="GO" id="GO:0006354">
    <property type="term" value="P:DNA-templated transcription elongation"/>
    <property type="evidence" value="ECO:0007669"/>
    <property type="project" value="TreeGrafter"/>
</dbReference>
<dbReference type="Gene3D" id="3.10.50.30">
    <property type="entry name" value="Transcription elongation factor, GreA/GreB, C-terminal domain"/>
    <property type="match status" value="1"/>
</dbReference>
<dbReference type="GO" id="GO:0032784">
    <property type="term" value="P:regulation of DNA-templated transcription elongation"/>
    <property type="evidence" value="ECO:0007669"/>
    <property type="project" value="InterPro"/>
</dbReference>
<dbReference type="SUPFAM" id="SSF54534">
    <property type="entry name" value="FKBP-like"/>
    <property type="match status" value="1"/>
</dbReference>
<dbReference type="InterPro" id="IPR036953">
    <property type="entry name" value="GreA/GreB_C_sf"/>
</dbReference>
<reference evidence="2" key="1">
    <citation type="submission" date="2016-01" db="EMBL/GenBank/DDBJ databases">
        <authorList>
            <person name="Peeters C."/>
        </authorList>
    </citation>
    <scope>NUCLEOTIDE SEQUENCE</scope>
    <source>
        <strain evidence="2">LMG 29322</strain>
    </source>
</reference>
<dbReference type="GO" id="GO:0003746">
    <property type="term" value="F:translation elongation factor activity"/>
    <property type="evidence" value="ECO:0007669"/>
    <property type="project" value="UniProtKB-KW"/>
</dbReference>
<dbReference type="InterPro" id="IPR001437">
    <property type="entry name" value="Tscrpt_elong_fac_GreA/B_C"/>
</dbReference>
<dbReference type="PANTHER" id="PTHR30437:SF5">
    <property type="entry name" value="REGULATOR OF NUCLEOSIDE DIPHOSPHATE KINASE"/>
    <property type="match status" value="1"/>
</dbReference>
<evidence type="ECO:0000259" key="1">
    <source>
        <dbReference type="Pfam" id="PF01272"/>
    </source>
</evidence>
<accession>A0A158DRR3</accession>
<evidence type="ECO:0000313" key="2">
    <source>
        <dbReference type="EMBL" id="SAK97265.1"/>
    </source>
</evidence>
<organism evidence="2 3">
    <name type="scientific">Caballeronia hypogeia</name>
    <dbReference type="NCBI Taxonomy" id="1777140"/>
    <lineage>
        <taxon>Bacteria</taxon>
        <taxon>Pseudomonadati</taxon>
        <taxon>Pseudomonadota</taxon>
        <taxon>Betaproteobacteria</taxon>
        <taxon>Burkholderiales</taxon>
        <taxon>Burkholderiaceae</taxon>
        <taxon>Caballeronia</taxon>
    </lineage>
</organism>
<sequence length="148" mass="16238">MLSTKNISMTIKTAHMEVQPVVSESDMARLRECAHLPTVSSTQRSLLDAIEAKAIFVDSAEMPPDVVTMNTTVECTTTDGTGRHEWTLVYPREADYQRGRLSVLSPIGIALLGARRGQVIVCLPPSGVPVHYVIQKILLQPESRHSAD</sequence>
<name>A0A158DRR3_9BURK</name>
<dbReference type="RefSeq" id="WP_232471137.1">
    <property type="nucleotide sequence ID" value="NZ_FCOA02000057.1"/>
</dbReference>
<keyword evidence="2" id="KW-0648">Protein biosynthesis</keyword>
<dbReference type="Pfam" id="PF01272">
    <property type="entry name" value="GreA_GreB"/>
    <property type="match status" value="1"/>
</dbReference>
<dbReference type="GO" id="GO:0003677">
    <property type="term" value="F:DNA binding"/>
    <property type="evidence" value="ECO:0007669"/>
    <property type="project" value="InterPro"/>
</dbReference>
<feature type="domain" description="Transcription elongation factor GreA/GreB C-terminal" evidence="1">
    <location>
        <begin position="63"/>
        <end position="137"/>
    </location>
</feature>
<dbReference type="GO" id="GO:0070063">
    <property type="term" value="F:RNA polymerase binding"/>
    <property type="evidence" value="ECO:0007669"/>
    <property type="project" value="InterPro"/>
</dbReference>
<dbReference type="STRING" id="1777140.AWB79_07443"/>
<dbReference type="EMBL" id="FCOA02000057">
    <property type="protein sequence ID" value="SAK97265.1"/>
    <property type="molecule type" value="Genomic_DNA"/>
</dbReference>
<dbReference type="InterPro" id="IPR023459">
    <property type="entry name" value="Tscrpt_elong_fac_GreA/B_fam"/>
</dbReference>
<dbReference type="AlphaFoldDB" id="A0A158DRR3"/>
<proteinExistence type="predicted"/>
<protein>
    <submittedName>
        <fullName evidence="2">GreA/GreB family elongation factor</fullName>
    </submittedName>
</protein>
<dbReference type="Proteomes" id="UP000054851">
    <property type="component" value="Unassembled WGS sequence"/>
</dbReference>
<evidence type="ECO:0000313" key="3">
    <source>
        <dbReference type="Proteomes" id="UP000054851"/>
    </source>
</evidence>
<dbReference type="PANTHER" id="PTHR30437">
    <property type="entry name" value="TRANSCRIPTION ELONGATION FACTOR GREA"/>
    <property type="match status" value="1"/>
</dbReference>
<comment type="caution">
    <text evidence="2">The sequence shown here is derived from an EMBL/GenBank/DDBJ whole genome shotgun (WGS) entry which is preliminary data.</text>
</comment>